<sequence>MKKNLSDYIVALVVILCSLVLLGALTYALSGRHGKSSDRTLEIDYPDVTGIKLHSQVRYAGADAGTVTNIRLLTFAEREAAETEEQKKNAVRVTITLLKDVPPIPSDVRASLAAETLLSEKFVALSAGTPTAPKLANGAILQGHSGGGLDGLFEAVGPLAESLPHLLATAEDLLKSMNPLLTKTGDAVDSVKVAVNDIGPRASKLLDGLKVTSDSADVAVKRLDKMIADADGPLKGDLEELKTSMVKIQGTLNSANLLLTHTDKNLDARLQELAVVFQNLKVVSTHAKAVTQALGEKPSRLIFSGKPQKLTSEEEILRSNKPVPAVKP</sequence>
<organism evidence="2 3">
    <name type="scientific">Chthoniobacter flavus Ellin428</name>
    <dbReference type="NCBI Taxonomy" id="497964"/>
    <lineage>
        <taxon>Bacteria</taxon>
        <taxon>Pseudomonadati</taxon>
        <taxon>Verrucomicrobiota</taxon>
        <taxon>Spartobacteria</taxon>
        <taxon>Chthoniobacterales</taxon>
        <taxon>Chthoniobacteraceae</taxon>
        <taxon>Chthoniobacter</taxon>
    </lineage>
</organism>
<dbReference type="eggNOG" id="COG1463">
    <property type="taxonomic scope" value="Bacteria"/>
</dbReference>
<dbReference type="EMBL" id="ABVL01000018">
    <property type="protein sequence ID" value="EDY17529.1"/>
    <property type="molecule type" value="Genomic_DNA"/>
</dbReference>
<dbReference type="PANTHER" id="PTHR33371">
    <property type="entry name" value="INTERMEMBRANE PHOSPHOLIPID TRANSPORT SYSTEM BINDING PROTEIN MLAD-RELATED"/>
    <property type="match status" value="1"/>
</dbReference>
<reference evidence="2 3" key="1">
    <citation type="journal article" date="2011" name="J. Bacteriol.">
        <title>Genome sequence of Chthoniobacter flavus Ellin428, an aerobic heterotrophic soil bacterium.</title>
        <authorList>
            <person name="Kant R."/>
            <person name="van Passel M.W."/>
            <person name="Palva A."/>
            <person name="Lucas S."/>
            <person name="Lapidus A."/>
            <person name="Glavina Del Rio T."/>
            <person name="Dalin E."/>
            <person name="Tice H."/>
            <person name="Bruce D."/>
            <person name="Goodwin L."/>
            <person name="Pitluck S."/>
            <person name="Larimer F.W."/>
            <person name="Land M.L."/>
            <person name="Hauser L."/>
            <person name="Sangwan P."/>
            <person name="de Vos W.M."/>
            <person name="Janssen P.H."/>
            <person name="Smidt H."/>
        </authorList>
    </citation>
    <scope>NUCLEOTIDE SEQUENCE [LARGE SCALE GENOMIC DNA]</scope>
    <source>
        <strain evidence="2 3">Ellin428</strain>
    </source>
</reference>
<gene>
    <name evidence="2" type="ORF">CfE428DRAFT_4827</name>
</gene>
<keyword evidence="3" id="KW-1185">Reference proteome</keyword>
<evidence type="ECO:0000313" key="3">
    <source>
        <dbReference type="Proteomes" id="UP000005824"/>
    </source>
</evidence>
<evidence type="ECO:0000259" key="1">
    <source>
        <dbReference type="Pfam" id="PF02470"/>
    </source>
</evidence>
<dbReference type="Proteomes" id="UP000005824">
    <property type="component" value="Unassembled WGS sequence"/>
</dbReference>
<dbReference type="PANTHER" id="PTHR33371:SF4">
    <property type="entry name" value="INTERMEMBRANE PHOSPHOLIPID TRANSPORT SYSTEM BINDING PROTEIN MLAD"/>
    <property type="match status" value="1"/>
</dbReference>
<protein>
    <submittedName>
        <fullName evidence="2">Mammalian cell entry related domain protein</fullName>
    </submittedName>
</protein>
<name>B4D7N9_9BACT</name>
<evidence type="ECO:0000313" key="2">
    <source>
        <dbReference type="EMBL" id="EDY17529.1"/>
    </source>
</evidence>
<dbReference type="STRING" id="497964.CfE428DRAFT_4827"/>
<proteinExistence type="predicted"/>
<dbReference type="AlphaFoldDB" id="B4D7N9"/>
<dbReference type="InterPro" id="IPR052336">
    <property type="entry name" value="MlaD_Phospholipid_Transporter"/>
</dbReference>
<accession>B4D7N9</accession>
<dbReference type="InterPro" id="IPR003399">
    <property type="entry name" value="Mce/MlaD"/>
</dbReference>
<dbReference type="InParanoid" id="B4D7N9"/>
<dbReference type="RefSeq" id="WP_006982148.1">
    <property type="nucleotide sequence ID" value="NZ_ABVL01000018.1"/>
</dbReference>
<dbReference type="Pfam" id="PF02470">
    <property type="entry name" value="MlaD"/>
    <property type="match status" value="1"/>
</dbReference>
<comment type="caution">
    <text evidence="2">The sequence shown here is derived from an EMBL/GenBank/DDBJ whole genome shotgun (WGS) entry which is preliminary data.</text>
</comment>
<feature type="domain" description="Mce/MlaD" evidence="1">
    <location>
        <begin position="40"/>
        <end position="128"/>
    </location>
</feature>